<feature type="transmembrane region" description="Helical" evidence="1">
    <location>
        <begin position="122"/>
        <end position="145"/>
    </location>
</feature>
<dbReference type="AlphaFoldDB" id="A0A257LSX8"/>
<protein>
    <submittedName>
        <fullName evidence="2">Uncharacterized protein</fullName>
    </submittedName>
</protein>
<keyword evidence="1" id="KW-0472">Membrane</keyword>
<evidence type="ECO:0000313" key="2">
    <source>
        <dbReference type="EMBL" id="OYV02767.1"/>
    </source>
</evidence>
<sequence>MVIPFLQTFIIWGRFTKTGVLELSTRIAFILLVVALPVILKVNIWANELRNIHFLLPFSALVSMMVMFLCNLPRLFATNPYYSMGEALSNFYNLIFIPYVMFIAGAIGFMDFVKGISKPAGRVVWIVLSFSVLIFWHAVVIRFGIIERVGGRLTVLALSDSLCYI</sequence>
<feature type="transmembrane region" description="Helical" evidence="1">
    <location>
        <begin position="27"/>
        <end position="46"/>
    </location>
</feature>
<keyword evidence="1" id="KW-0812">Transmembrane</keyword>
<dbReference type="EMBL" id="NMUJ01000054">
    <property type="protein sequence ID" value="OYV02767.1"/>
    <property type="molecule type" value="Genomic_DNA"/>
</dbReference>
<evidence type="ECO:0000313" key="3">
    <source>
        <dbReference type="Proteomes" id="UP000216312"/>
    </source>
</evidence>
<comment type="caution">
    <text evidence="2">The sequence shown here is derived from an EMBL/GenBank/DDBJ whole genome shotgun (WGS) entry which is preliminary data.</text>
</comment>
<gene>
    <name evidence="2" type="ORF">CGW93_03925</name>
</gene>
<organism evidence="2 3">
    <name type="scientific">candidate division WOR-3 bacterium 4484_18</name>
    <dbReference type="NCBI Taxonomy" id="2020626"/>
    <lineage>
        <taxon>Bacteria</taxon>
        <taxon>Bacteria division WOR-3</taxon>
    </lineage>
</organism>
<proteinExistence type="predicted"/>
<dbReference type="Proteomes" id="UP000216312">
    <property type="component" value="Unassembled WGS sequence"/>
</dbReference>
<accession>A0A257LSX8</accession>
<feature type="transmembrane region" description="Helical" evidence="1">
    <location>
        <begin position="52"/>
        <end position="70"/>
    </location>
</feature>
<name>A0A257LSX8_UNCW3</name>
<keyword evidence="1" id="KW-1133">Transmembrane helix</keyword>
<feature type="transmembrane region" description="Helical" evidence="1">
    <location>
        <begin position="91"/>
        <end position="110"/>
    </location>
</feature>
<evidence type="ECO:0000256" key="1">
    <source>
        <dbReference type="SAM" id="Phobius"/>
    </source>
</evidence>
<reference evidence="3" key="1">
    <citation type="submission" date="2017-07" db="EMBL/GenBank/DDBJ databases">
        <title>Novel pathways for hydrocarbon cycling and metabolic interdependencies in hydrothermal sediment communities.</title>
        <authorList>
            <person name="Dombrowski N."/>
            <person name="Seitz K."/>
            <person name="Teske A."/>
            <person name="Baker B."/>
        </authorList>
    </citation>
    <scope>NUCLEOTIDE SEQUENCE [LARGE SCALE GENOMIC DNA]</scope>
</reference>